<evidence type="ECO:0000256" key="1">
    <source>
        <dbReference type="ARBA" id="ARBA00004123"/>
    </source>
</evidence>
<dbReference type="PANTHER" id="PTHR12663">
    <property type="entry name" value="ANDROGEN INDUCED INHIBITOR OF PROLIFERATION AS3 / PDS5-RELATED"/>
    <property type="match status" value="1"/>
</dbReference>
<dbReference type="CDD" id="cd20404">
    <property type="entry name" value="Tudor_Agenet_AtEML-like"/>
    <property type="match status" value="1"/>
</dbReference>
<evidence type="ECO:0000256" key="4">
    <source>
        <dbReference type="ARBA" id="ARBA00023242"/>
    </source>
</evidence>
<dbReference type="Proteomes" id="UP000239757">
    <property type="component" value="Unassembled WGS sequence"/>
</dbReference>
<dbReference type="PANTHER" id="PTHR12663:SF50">
    <property type="entry name" value="SISTER CHROMATID COHESION PROTEIN PDS5 HOMOLOG B"/>
    <property type="match status" value="1"/>
</dbReference>
<evidence type="ECO:0000256" key="2">
    <source>
        <dbReference type="ARBA" id="ARBA00022763"/>
    </source>
</evidence>
<feature type="compositionally biased region" description="Polar residues" evidence="5">
    <location>
        <begin position="316"/>
        <end position="346"/>
    </location>
</feature>
<reference evidence="6 7" key="1">
    <citation type="submission" date="2015-01" db="EMBL/GenBank/DDBJ databases">
        <title>Genome of allotetraploid Gossypium barbadense reveals genomic plasticity and fiber elongation in cotton evolution.</title>
        <authorList>
            <person name="Chen X."/>
            <person name="Liu X."/>
            <person name="Zhao B."/>
            <person name="Zheng H."/>
            <person name="Hu Y."/>
            <person name="Lu G."/>
            <person name="Yang C."/>
            <person name="Chen J."/>
            <person name="Shan C."/>
            <person name="Zhang L."/>
            <person name="Zhou Y."/>
            <person name="Wang L."/>
            <person name="Guo W."/>
            <person name="Bai Y."/>
            <person name="Ruan J."/>
            <person name="Shangguan X."/>
            <person name="Mao Y."/>
            <person name="Jiang J."/>
            <person name="Zhu Y."/>
            <person name="Lei J."/>
            <person name="Kang H."/>
            <person name="Chen S."/>
            <person name="He X."/>
            <person name="Wang R."/>
            <person name="Wang Y."/>
            <person name="Chen J."/>
            <person name="Wang L."/>
            <person name="Yu S."/>
            <person name="Wang B."/>
            <person name="Wei J."/>
            <person name="Song S."/>
            <person name="Lu X."/>
            <person name="Gao Z."/>
            <person name="Gu W."/>
            <person name="Deng X."/>
            <person name="Ma D."/>
            <person name="Wang S."/>
            <person name="Liang W."/>
            <person name="Fang L."/>
            <person name="Cai C."/>
            <person name="Zhu X."/>
            <person name="Zhou B."/>
            <person name="Zhang Y."/>
            <person name="Chen Z."/>
            <person name="Xu S."/>
            <person name="Zhu R."/>
            <person name="Wang S."/>
            <person name="Zhang T."/>
            <person name="Zhao G."/>
        </authorList>
    </citation>
    <scope>NUCLEOTIDE SEQUENCE [LARGE SCALE GENOMIC DNA]</scope>
    <source>
        <strain evidence="7">cv. Xinhai21</strain>
        <tissue evidence="6">Leaf</tissue>
    </source>
</reference>
<comment type="subcellular location">
    <subcellularLocation>
        <location evidence="1">Nucleus</location>
    </subcellularLocation>
</comment>
<dbReference type="EMBL" id="KZ664686">
    <property type="protein sequence ID" value="PPS03837.1"/>
    <property type="molecule type" value="Genomic_DNA"/>
</dbReference>
<dbReference type="OrthoDB" id="200660at2759"/>
<protein>
    <recommendedName>
        <fullName evidence="8">Tudor domain-containing protein</fullName>
    </recommendedName>
</protein>
<keyword evidence="3" id="KW-0234">DNA repair</keyword>
<evidence type="ECO:0000313" key="6">
    <source>
        <dbReference type="EMBL" id="PPS03837.1"/>
    </source>
</evidence>
<evidence type="ECO:0000256" key="3">
    <source>
        <dbReference type="ARBA" id="ARBA00023204"/>
    </source>
</evidence>
<dbReference type="Pfam" id="PF20168">
    <property type="entry name" value="PDS5"/>
    <property type="match status" value="1"/>
</dbReference>
<gene>
    <name evidence="6" type="ORF">GOBAR_AA16830</name>
</gene>
<dbReference type="GO" id="GO:0000785">
    <property type="term" value="C:chromatin"/>
    <property type="evidence" value="ECO:0007669"/>
    <property type="project" value="TreeGrafter"/>
</dbReference>
<evidence type="ECO:0000256" key="5">
    <source>
        <dbReference type="SAM" id="MobiDB-lite"/>
    </source>
</evidence>
<proteinExistence type="predicted"/>
<sequence>MRIRRLRGDKFKGLNFNDTRISAGDRDYIRLAAAKSVLQLSRRWDLHISPDIFRPTILMGKDDSSSVRLSFLDKTYKLLKERVIPIRYASAFTLATADGFKDRQHLIRSSSHSNTWWSLSRNTIEKLKKRRTSMVQGGSIVDYPAYLVVFLIHLLAHDEGFPPEGCQDEAIYAQFCSPLLLFLHTSISSNNVDDDMDIVNVAAFYLYYIFRAIKRAKDAIDVQRTPPVGSVRKRGRKCHEDDSFILVSHKQEDFSTRGADQVHKKSTRQGVNLGCRGRCAVSPDALGSVGSRNKDSNEQEYGASNSSESALEKGKSFSSHSFTQKPSQMESKVSTQKVGRSSTSDGNVAADKSHTAGASNNCKESGTRNEVLIGQRIKVWSTFDSCFYSGTVDDFNPENNTHKITCDSGEVEILCLDSESWETISNCSLMAREVQPSDKQNTLHLRQW</sequence>
<evidence type="ECO:0000313" key="7">
    <source>
        <dbReference type="Proteomes" id="UP000239757"/>
    </source>
</evidence>
<feature type="region of interest" description="Disordered" evidence="5">
    <location>
        <begin position="286"/>
        <end position="363"/>
    </location>
</feature>
<keyword evidence="2" id="KW-0227">DNA damage</keyword>
<name>A0A2P5XKH8_GOSBA</name>
<dbReference type="InterPro" id="IPR039776">
    <property type="entry name" value="Pds5"/>
</dbReference>
<dbReference type="GO" id="GO:0005634">
    <property type="term" value="C:nucleus"/>
    <property type="evidence" value="ECO:0007669"/>
    <property type="project" value="UniProtKB-SubCell"/>
</dbReference>
<dbReference type="AlphaFoldDB" id="A0A2P5XKH8"/>
<organism evidence="6 7">
    <name type="scientific">Gossypium barbadense</name>
    <name type="common">Sea Island cotton</name>
    <name type="synonym">Hibiscus barbadensis</name>
    <dbReference type="NCBI Taxonomy" id="3634"/>
    <lineage>
        <taxon>Eukaryota</taxon>
        <taxon>Viridiplantae</taxon>
        <taxon>Streptophyta</taxon>
        <taxon>Embryophyta</taxon>
        <taxon>Tracheophyta</taxon>
        <taxon>Spermatophyta</taxon>
        <taxon>Magnoliopsida</taxon>
        <taxon>eudicotyledons</taxon>
        <taxon>Gunneridae</taxon>
        <taxon>Pentapetalae</taxon>
        <taxon>rosids</taxon>
        <taxon>malvids</taxon>
        <taxon>Malvales</taxon>
        <taxon>Malvaceae</taxon>
        <taxon>Malvoideae</taxon>
        <taxon>Gossypium</taxon>
    </lineage>
</organism>
<accession>A0A2P5XKH8</accession>
<dbReference type="GO" id="GO:0006281">
    <property type="term" value="P:DNA repair"/>
    <property type="evidence" value="ECO:0007669"/>
    <property type="project" value="UniProtKB-KW"/>
</dbReference>
<evidence type="ECO:0008006" key="8">
    <source>
        <dbReference type="Google" id="ProtNLM"/>
    </source>
</evidence>
<keyword evidence="4" id="KW-0539">Nucleus</keyword>
<dbReference type="GO" id="GO:0007064">
    <property type="term" value="P:mitotic sister chromatid cohesion"/>
    <property type="evidence" value="ECO:0007669"/>
    <property type="project" value="InterPro"/>
</dbReference>